<protein>
    <submittedName>
        <fullName evidence="1">Uncharacterized protein</fullName>
    </submittedName>
</protein>
<accession>A0A9X2ZF76</accession>
<reference evidence="1" key="1">
    <citation type="submission" date="2022-08" db="EMBL/GenBank/DDBJ databases">
        <title>Genomic Encyclopedia of Type Strains, Phase V (KMG-V): Genome sequencing to study the core and pangenomes of soil and plant-associated prokaryotes.</title>
        <authorList>
            <person name="Whitman W."/>
        </authorList>
    </citation>
    <scope>NUCLEOTIDE SEQUENCE</scope>
    <source>
        <strain evidence="1">SP3012</strain>
    </source>
</reference>
<evidence type="ECO:0000313" key="1">
    <source>
        <dbReference type="EMBL" id="MCS4038349.1"/>
    </source>
</evidence>
<dbReference type="Proteomes" id="UP001155040">
    <property type="component" value="Unassembled WGS sequence"/>
</dbReference>
<evidence type="ECO:0000313" key="2">
    <source>
        <dbReference type="Proteomes" id="UP001155040"/>
    </source>
</evidence>
<organism evidence="1 2">
    <name type="scientific">Salinibacter ruber</name>
    <dbReference type="NCBI Taxonomy" id="146919"/>
    <lineage>
        <taxon>Bacteria</taxon>
        <taxon>Pseudomonadati</taxon>
        <taxon>Rhodothermota</taxon>
        <taxon>Rhodothermia</taxon>
        <taxon>Rhodothermales</taxon>
        <taxon>Salinibacteraceae</taxon>
        <taxon>Salinibacter</taxon>
    </lineage>
</organism>
<dbReference type="RefSeq" id="WP_259091489.1">
    <property type="nucleotide sequence ID" value="NZ_JANUAH010000043.1"/>
</dbReference>
<dbReference type="AlphaFoldDB" id="A0A9X2ZF76"/>
<sequence length="79" mass="8983">MADDDTRKVSQKDLAAMIDRTPGALSQAVRRTHFCAGYPVFEWAEWHPGGKQVMHYEVPVQVLKELLPAEEYTSFGIFD</sequence>
<dbReference type="EMBL" id="JANUBF010000064">
    <property type="protein sequence ID" value="MCS4038349.1"/>
    <property type="molecule type" value="Genomic_DNA"/>
</dbReference>
<gene>
    <name evidence="1" type="ORF">GGQ01_003441</name>
</gene>
<comment type="caution">
    <text evidence="1">The sequence shown here is derived from an EMBL/GenBank/DDBJ whole genome shotgun (WGS) entry which is preliminary data.</text>
</comment>
<name>A0A9X2ZF76_9BACT</name>
<proteinExistence type="predicted"/>